<dbReference type="InterPro" id="IPR038695">
    <property type="entry name" value="Saro_0823-like_sf"/>
</dbReference>
<dbReference type="EMBL" id="FZON01000021">
    <property type="protein sequence ID" value="SNS58638.1"/>
    <property type="molecule type" value="Genomic_DNA"/>
</dbReference>
<dbReference type="Gene3D" id="2.60.120.1140">
    <property type="entry name" value="Protein of unknown function DUF192"/>
    <property type="match status" value="1"/>
</dbReference>
<dbReference type="Proteomes" id="UP000198440">
    <property type="component" value="Unassembled WGS sequence"/>
</dbReference>
<feature type="region of interest" description="Disordered" evidence="1">
    <location>
        <begin position="32"/>
        <end position="139"/>
    </location>
</feature>
<dbReference type="RefSeq" id="WP_342744955.1">
    <property type="nucleotide sequence ID" value="NZ_FZON01000021.1"/>
</dbReference>
<evidence type="ECO:0000313" key="3">
    <source>
        <dbReference type="EMBL" id="SNS58638.1"/>
    </source>
</evidence>
<dbReference type="InterPro" id="IPR003795">
    <property type="entry name" value="DUF192"/>
</dbReference>
<accession>A0A239FPT9</accession>
<sequence>MGKRLVALSFVAALVAWPVLGQGDGSVILEQEAVPPPMPSAPAAEPVEPLDSADPVGPVGPVAETPDADAPEDGVPVARAPSDPEPPAEEVPTDAPVDPPVATAPDEVPPVLEPILPIGDEPIADAGVDPAAKPDPDNRIGACRSDTLYVRGDFGKARFAVDVAKTAEDRAQGLMNVDFMPTSKGMLFVYPAPQPVAFWMKNTLIPLDMIFADSHGVVVKVHHSATPGDLTSIPGGDQVQFVLEINGGLAKMLRIEEGSQIRHPAVRRAAWPC</sequence>
<protein>
    <submittedName>
        <fullName evidence="3">Uncharacterized conserved membrane protein, UPF0127 family</fullName>
    </submittedName>
</protein>
<proteinExistence type="predicted"/>
<dbReference type="PANTHER" id="PTHR37953">
    <property type="entry name" value="UPF0127 PROTEIN MJ1496"/>
    <property type="match status" value="1"/>
</dbReference>
<gene>
    <name evidence="3" type="ORF">SAMN04488078_102146</name>
</gene>
<dbReference type="AlphaFoldDB" id="A0A239FPT9"/>
<organism evidence="3 4">
    <name type="scientific">Antarctobacter heliothermus</name>
    <dbReference type="NCBI Taxonomy" id="74033"/>
    <lineage>
        <taxon>Bacteria</taxon>
        <taxon>Pseudomonadati</taxon>
        <taxon>Pseudomonadota</taxon>
        <taxon>Alphaproteobacteria</taxon>
        <taxon>Rhodobacterales</taxon>
        <taxon>Roseobacteraceae</taxon>
        <taxon>Antarctobacter</taxon>
    </lineage>
</organism>
<evidence type="ECO:0000313" key="4">
    <source>
        <dbReference type="Proteomes" id="UP000198440"/>
    </source>
</evidence>
<dbReference type="Pfam" id="PF02643">
    <property type="entry name" value="DUF192"/>
    <property type="match status" value="1"/>
</dbReference>
<feature type="chain" id="PRO_5013348688" evidence="2">
    <location>
        <begin position="22"/>
        <end position="273"/>
    </location>
</feature>
<reference evidence="3 4" key="1">
    <citation type="submission" date="2017-06" db="EMBL/GenBank/DDBJ databases">
        <authorList>
            <person name="Kim H.J."/>
            <person name="Triplett B.A."/>
        </authorList>
    </citation>
    <scope>NUCLEOTIDE SEQUENCE [LARGE SCALE GENOMIC DNA]</scope>
    <source>
        <strain evidence="3 4">DSM 11445</strain>
    </source>
</reference>
<feature type="signal peptide" evidence="2">
    <location>
        <begin position="1"/>
        <end position="21"/>
    </location>
</feature>
<evidence type="ECO:0000256" key="2">
    <source>
        <dbReference type="SAM" id="SignalP"/>
    </source>
</evidence>
<keyword evidence="2" id="KW-0732">Signal</keyword>
<evidence type="ECO:0000256" key="1">
    <source>
        <dbReference type="SAM" id="MobiDB-lite"/>
    </source>
</evidence>
<dbReference type="PANTHER" id="PTHR37953:SF1">
    <property type="entry name" value="UPF0127 PROTEIN MJ1496"/>
    <property type="match status" value="1"/>
</dbReference>
<feature type="compositionally biased region" description="Low complexity" evidence="1">
    <location>
        <begin position="93"/>
        <end position="106"/>
    </location>
</feature>
<name>A0A239FPT9_9RHOB</name>